<dbReference type="EMBL" id="BK016056">
    <property type="protein sequence ID" value="DAF91550.1"/>
    <property type="molecule type" value="Genomic_DNA"/>
</dbReference>
<evidence type="ECO:0000313" key="1">
    <source>
        <dbReference type="EMBL" id="DAF91550.1"/>
    </source>
</evidence>
<protein>
    <submittedName>
        <fullName evidence="1">Uncharacterized protein</fullName>
    </submittedName>
</protein>
<name>A0A8S5UB14_9CAUD</name>
<sequence>MLTATTSDRWLAASVAGEVEVRTAVPRDRAIRVAAAHIFVLRMKVVMVCSLCKGCC</sequence>
<organism evidence="1">
    <name type="scientific">Siphoviridae sp. ctevH2</name>
    <dbReference type="NCBI Taxonomy" id="2825593"/>
    <lineage>
        <taxon>Viruses</taxon>
        <taxon>Duplodnaviria</taxon>
        <taxon>Heunggongvirae</taxon>
        <taxon>Uroviricota</taxon>
        <taxon>Caudoviricetes</taxon>
    </lineage>
</organism>
<reference evidence="1" key="1">
    <citation type="journal article" date="2021" name="Proc. Natl. Acad. Sci. U.S.A.">
        <title>A Catalog of Tens of Thousands of Viruses from Human Metagenomes Reveals Hidden Associations with Chronic Diseases.</title>
        <authorList>
            <person name="Tisza M.J."/>
            <person name="Buck C.B."/>
        </authorList>
    </citation>
    <scope>NUCLEOTIDE SEQUENCE</scope>
    <source>
        <strain evidence="1">CtevH2</strain>
    </source>
</reference>
<proteinExistence type="predicted"/>
<accession>A0A8S5UB14</accession>